<gene>
    <name evidence="1" type="ORF">MNB_SV-10-190</name>
</gene>
<organism evidence="1">
    <name type="scientific">hydrothermal vent metagenome</name>
    <dbReference type="NCBI Taxonomy" id="652676"/>
    <lineage>
        <taxon>unclassified sequences</taxon>
        <taxon>metagenomes</taxon>
        <taxon>ecological metagenomes</taxon>
    </lineage>
</organism>
<sequence>MKSVKKNKIVLSLLAVSALSMSLQAADWLSIAGTEPSFVKIDGKKVENTNTTPHLWGFVQVGYQKNYGDIFIPGKGPKAGLNLTPFSMLPPNLNSQSGFEVNRARLAVRGMIDKDNTLDYFFMTEFGEDGVTKPAGHGSHNYLTDASITYRGIPYFNIRLGQFKYPGSEEGLRAVFASSYRNFSTAGSQLLLERFLPNNAKEIKPGVFQAAPEESVGAYRDRGIELFHTLYVADKTTLTWAGMVGSGTGLSSSNASGTPTYYGYLAAEYLFGKGRGYYTQSLKGFAWYQNGKRQLNNVDYTRERYGVGVNYFHNGLRVGAEYIKAKGMIYNGAKDVDHDPYGENWEYQIAADKSNEADGGYINLAYFFIPKKWEAMVRYDYLNRLTNSVVDERKFKTTTLGLSYHFKGPTRIDVNYAFRDADAPGNAKAQKVLDHTGDLLSIQATLKF</sequence>
<dbReference type="InterPro" id="IPR023614">
    <property type="entry name" value="Porin_dom_sf"/>
</dbReference>
<protein>
    <recommendedName>
        <fullName evidence="2">Phosphate-selective porin O and P</fullName>
    </recommendedName>
</protein>
<accession>A0A1W1CAC2</accession>
<evidence type="ECO:0008006" key="2">
    <source>
        <dbReference type="Google" id="ProtNLM"/>
    </source>
</evidence>
<dbReference type="SUPFAM" id="SSF56935">
    <property type="entry name" value="Porins"/>
    <property type="match status" value="1"/>
</dbReference>
<proteinExistence type="predicted"/>
<reference evidence="1" key="1">
    <citation type="submission" date="2016-10" db="EMBL/GenBank/DDBJ databases">
        <authorList>
            <person name="de Groot N.N."/>
        </authorList>
    </citation>
    <scope>NUCLEOTIDE SEQUENCE</scope>
</reference>
<evidence type="ECO:0000313" key="1">
    <source>
        <dbReference type="EMBL" id="SFV62810.1"/>
    </source>
</evidence>
<dbReference type="Gene3D" id="2.40.160.10">
    <property type="entry name" value="Porin"/>
    <property type="match status" value="1"/>
</dbReference>
<dbReference type="EMBL" id="FPHL01000031">
    <property type="protein sequence ID" value="SFV62810.1"/>
    <property type="molecule type" value="Genomic_DNA"/>
</dbReference>
<dbReference type="AlphaFoldDB" id="A0A1W1CAC2"/>
<name>A0A1W1CAC2_9ZZZZ</name>